<dbReference type="KEGG" id="fuv:JR347_15900"/>
<reference evidence="1" key="1">
    <citation type="submission" date="2021-02" db="EMBL/GenBank/DDBJ databases">
        <title>Fulvivirga sp. S481 isolated from sea water.</title>
        <authorList>
            <person name="Bae S.S."/>
            <person name="Baek K."/>
        </authorList>
    </citation>
    <scope>NUCLEOTIDE SEQUENCE</scope>
    <source>
        <strain evidence="1">S481</strain>
    </source>
</reference>
<dbReference type="InterPro" id="IPR025345">
    <property type="entry name" value="DUF4249"/>
</dbReference>
<name>A0A974WH07_9BACT</name>
<protein>
    <submittedName>
        <fullName evidence="1">DUF4249 domain-containing protein</fullName>
    </submittedName>
</protein>
<dbReference type="RefSeq" id="WP_205721570.1">
    <property type="nucleotide sequence ID" value="NZ_CP070608.1"/>
</dbReference>
<proteinExistence type="predicted"/>
<keyword evidence="2" id="KW-1185">Reference proteome</keyword>
<organism evidence="1 2">
    <name type="scientific">Fulvivirga lutea</name>
    <dbReference type="NCBI Taxonomy" id="2810512"/>
    <lineage>
        <taxon>Bacteria</taxon>
        <taxon>Pseudomonadati</taxon>
        <taxon>Bacteroidota</taxon>
        <taxon>Cytophagia</taxon>
        <taxon>Cytophagales</taxon>
        <taxon>Fulvivirgaceae</taxon>
        <taxon>Fulvivirga</taxon>
    </lineage>
</organism>
<sequence length="276" mass="31262">MKNFAILLFGLVVLFSCEEVVQLDLDSAEPIVVIEGLVLDRQTTQYVKISRSVNFYSDESSEPIRDANVYVTDGSVTYTYEHNPNDQSAYEGYYFSTLSFRGIPGRTYTLVVDVDGTRYTAQDQLFPVTAIDSLSVRINEDEFEDPEDEGYFYEVLFYAKEPQQTEDFYLFKFYRNDTLLLDSPNDIYFSDDKLIAEEINGVPTSGFYKPGDIGRVEMYSISNAGFIYYNDLINLLQSDGGMFGSPPVNPRNNISGGALGFFQCSSMVFETIEVTD</sequence>
<dbReference type="Proteomes" id="UP000662783">
    <property type="component" value="Chromosome"/>
</dbReference>
<evidence type="ECO:0000313" key="1">
    <source>
        <dbReference type="EMBL" id="QSE97057.1"/>
    </source>
</evidence>
<gene>
    <name evidence="1" type="ORF">JR347_15900</name>
</gene>
<dbReference type="PROSITE" id="PS51257">
    <property type="entry name" value="PROKAR_LIPOPROTEIN"/>
    <property type="match status" value="1"/>
</dbReference>
<dbReference type="AlphaFoldDB" id="A0A974WH07"/>
<dbReference type="Pfam" id="PF14054">
    <property type="entry name" value="DUF4249"/>
    <property type="match status" value="1"/>
</dbReference>
<accession>A0A974WH07</accession>
<evidence type="ECO:0000313" key="2">
    <source>
        <dbReference type="Proteomes" id="UP000662783"/>
    </source>
</evidence>
<dbReference type="EMBL" id="CP070608">
    <property type="protein sequence ID" value="QSE97057.1"/>
    <property type="molecule type" value="Genomic_DNA"/>
</dbReference>